<dbReference type="InterPro" id="IPR024520">
    <property type="entry name" value="DUF3558"/>
</dbReference>
<comment type="caution">
    <text evidence="2">The sequence shown here is derived from an EMBL/GenBank/DDBJ whole genome shotgun (WGS) entry which is preliminary data.</text>
</comment>
<gene>
    <name evidence="2" type="ORF">BST17_03395</name>
</gene>
<dbReference type="Proteomes" id="UP000192366">
    <property type="component" value="Unassembled WGS sequence"/>
</dbReference>
<dbReference type="RefSeq" id="WP_083055520.1">
    <property type="nucleotide sequence ID" value="NZ_JACKVM010000008.1"/>
</dbReference>
<feature type="signal peptide" evidence="1">
    <location>
        <begin position="1"/>
        <end position="18"/>
    </location>
</feature>
<dbReference type="AlphaFoldDB" id="A0A1W9Z3T8"/>
<proteinExistence type="predicted"/>
<dbReference type="OrthoDB" id="4761308at2"/>
<dbReference type="EMBL" id="MVHJ01000002">
    <property type="protein sequence ID" value="ORA06700.1"/>
    <property type="molecule type" value="Genomic_DNA"/>
</dbReference>
<evidence type="ECO:0008006" key="4">
    <source>
        <dbReference type="Google" id="ProtNLM"/>
    </source>
</evidence>
<accession>A0A1W9Z3T8</accession>
<name>A0A1W9Z3T8_MYCBA</name>
<protein>
    <recommendedName>
        <fullName evidence="4">DUF3558 domain-containing protein</fullName>
    </recommendedName>
</protein>
<organism evidence="2 3">
    <name type="scientific">Mycolicibacterium bacteremicum</name>
    <name type="common">Mycobacterium bacteremicum</name>
    <dbReference type="NCBI Taxonomy" id="564198"/>
    <lineage>
        <taxon>Bacteria</taxon>
        <taxon>Bacillati</taxon>
        <taxon>Actinomycetota</taxon>
        <taxon>Actinomycetes</taxon>
        <taxon>Mycobacteriales</taxon>
        <taxon>Mycobacteriaceae</taxon>
        <taxon>Mycolicibacterium</taxon>
    </lineage>
</organism>
<evidence type="ECO:0000313" key="2">
    <source>
        <dbReference type="EMBL" id="ORA06700.1"/>
    </source>
</evidence>
<dbReference type="PROSITE" id="PS51257">
    <property type="entry name" value="PROKAR_LIPOPROTEIN"/>
    <property type="match status" value="1"/>
</dbReference>
<sequence>MSGRAVLSTFVVAFAATAAVGCTQHVSGSARSAAAGAADVERSYGYADNRCGLLTDVTVGDLLGADDVVRPYSGAVCQYILDRRSGPVDVTFAWFDTGTLARERGVAVERGATVNDTVIERRPAFLARRDAAGAGCSATADAGGGVLSWWVQTRGDVLSDPCPDAQKLLSATLRSDM</sequence>
<keyword evidence="3" id="KW-1185">Reference proteome</keyword>
<reference evidence="2 3" key="1">
    <citation type="submission" date="2017-02" db="EMBL/GenBank/DDBJ databases">
        <title>The new phylogeny of genus Mycobacterium.</title>
        <authorList>
            <person name="Tortoli E."/>
            <person name="Trovato A."/>
            <person name="Cirillo D.M."/>
        </authorList>
    </citation>
    <scope>NUCLEOTIDE SEQUENCE [LARGE SCALE GENOMIC DNA]</scope>
    <source>
        <strain evidence="2 3">DSM 45578</strain>
    </source>
</reference>
<evidence type="ECO:0000313" key="3">
    <source>
        <dbReference type="Proteomes" id="UP000192366"/>
    </source>
</evidence>
<keyword evidence="1" id="KW-0732">Signal</keyword>
<feature type="chain" id="PRO_5012009727" description="DUF3558 domain-containing protein" evidence="1">
    <location>
        <begin position="19"/>
        <end position="177"/>
    </location>
</feature>
<evidence type="ECO:0000256" key="1">
    <source>
        <dbReference type="SAM" id="SignalP"/>
    </source>
</evidence>
<dbReference type="STRING" id="564198.BST17_03395"/>
<dbReference type="Pfam" id="PF12079">
    <property type="entry name" value="DUF3558"/>
    <property type="match status" value="1"/>
</dbReference>